<dbReference type="GO" id="GO:0005634">
    <property type="term" value="C:nucleus"/>
    <property type="evidence" value="ECO:0007669"/>
    <property type="project" value="TreeGrafter"/>
</dbReference>
<dbReference type="GO" id="GO:0009408">
    <property type="term" value="P:response to heat"/>
    <property type="evidence" value="ECO:0007669"/>
    <property type="project" value="TreeGrafter"/>
</dbReference>
<dbReference type="AlphaFoldDB" id="A0A8J2KY07"/>
<dbReference type="GO" id="GO:0051082">
    <property type="term" value="F:unfolded protein binding"/>
    <property type="evidence" value="ECO:0007669"/>
    <property type="project" value="TreeGrafter"/>
</dbReference>
<proteinExistence type="inferred from homology"/>
<dbReference type="PROSITE" id="PS01031">
    <property type="entry name" value="SHSP"/>
    <property type="match status" value="1"/>
</dbReference>
<dbReference type="OrthoDB" id="1431247at2759"/>
<evidence type="ECO:0000256" key="2">
    <source>
        <dbReference type="RuleBase" id="RU003616"/>
    </source>
</evidence>
<dbReference type="PANTHER" id="PTHR45640:SF26">
    <property type="entry name" value="RE23625P"/>
    <property type="match status" value="1"/>
</dbReference>
<feature type="non-terminal residue" evidence="4">
    <location>
        <position position="1"/>
    </location>
</feature>
<accession>A0A8J2KY07</accession>
<evidence type="ECO:0000256" key="1">
    <source>
        <dbReference type="PROSITE-ProRule" id="PRU00285"/>
    </source>
</evidence>
<comment type="caution">
    <text evidence="4">The sequence shown here is derived from an EMBL/GenBank/DDBJ whole genome shotgun (WGS) entry which is preliminary data.</text>
</comment>
<dbReference type="Proteomes" id="UP000708208">
    <property type="component" value="Unassembled WGS sequence"/>
</dbReference>
<dbReference type="CDD" id="cd06526">
    <property type="entry name" value="metazoan_ACD"/>
    <property type="match status" value="1"/>
</dbReference>
<comment type="similarity">
    <text evidence="1 2">Belongs to the small heat shock protein (HSP20) family.</text>
</comment>
<dbReference type="GO" id="GO:0005737">
    <property type="term" value="C:cytoplasm"/>
    <property type="evidence" value="ECO:0007669"/>
    <property type="project" value="TreeGrafter"/>
</dbReference>
<dbReference type="EMBL" id="CAJVCH010511532">
    <property type="protein sequence ID" value="CAG7821454.1"/>
    <property type="molecule type" value="Genomic_DNA"/>
</dbReference>
<dbReference type="InterPro" id="IPR002068">
    <property type="entry name" value="A-crystallin/Hsp20_dom"/>
</dbReference>
<name>A0A8J2KY07_9HEXA</name>
<evidence type="ECO:0000259" key="3">
    <source>
        <dbReference type="PROSITE" id="PS01031"/>
    </source>
</evidence>
<sequence length="195" mass="23156">KMLHPYNPLHQTRIIHPTRKQHEDHWVSPWHEFGRMHHISHLSHMDQTRRDIDRQFMQMERAMSTAFKDIGFPRWHSILDDAESETPEIVREGDHKKYRLNLHMGEDFEPEDIRVKLKHHQMTVEAKSEHKSQDGHSRVYHEVSKKFTLPDSIDTRDVKSILEPDGCLMIEAPMPATAIEERKKPKEIPVFHDSV</sequence>
<keyword evidence="5" id="KW-1185">Reference proteome</keyword>
<protein>
    <recommendedName>
        <fullName evidence="3">SHSP domain-containing protein</fullName>
    </recommendedName>
</protein>
<dbReference type="PANTHER" id="PTHR45640">
    <property type="entry name" value="HEAT SHOCK PROTEIN HSP-12.2-RELATED"/>
    <property type="match status" value="1"/>
</dbReference>
<dbReference type="Pfam" id="PF00011">
    <property type="entry name" value="HSP20"/>
    <property type="match status" value="1"/>
</dbReference>
<feature type="domain" description="SHSP" evidence="3">
    <location>
        <begin position="80"/>
        <end position="191"/>
    </location>
</feature>
<reference evidence="4" key="1">
    <citation type="submission" date="2021-06" db="EMBL/GenBank/DDBJ databases">
        <authorList>
            <person name="Hodson N. C."/>
            <person name="Mongue J. A."/>
            <person name="Jaron S. K."/>
        </authorList>
    </citation>
    <scope>NUCLEOTIDE SEQUENCE</scope>
</reference>
<dbReference type="GO" id="GO:0042026">
    <property type="term" value="P:protein refolding"/>
    <property type="evidence" value="ECO:0007669"/>
    <property type="project" value="TreeGrafter"/>
</dbReference>
<dbReference type="InterPro" id="IPR001436">
    <property type="entry name" value="Alpha-crystallin/sHSP_animal"/>
</dbReference>
<evidence type="ECO:0000313" key="4">
    <source>
        <dbReference type="EMBL" id="CAG7821454.1"/>
    </source>
</evidence>
<gene>
    <name evidence="4" type="ORF">AFUS01_LOCUS31791</name>
</gene>
<evidence type="ECO:0000313" key="5">
    <source>
        <dbReference type="Proteomes" id="UP000708208"/>
    </source>
</evidence>
<organism evidence="4 5">
    <name type="scientific">Allacma fusca</name>
    <dbReference type="NCBI Taxonomy" id="39272"/>
    <lineage>
        <taxon>Eukaryota</taxon>
        <taxon>Metazoa</taxon>
        <taxon>Ecdysozoa</taxon>
        <taxon>Arthropoda</taxon>
        <taxon>Hexapoda</taxon>
        <taxon>Collembola</taxon>
        <taxon>Symphypleona</taxon>
        <taxon>Sminthuridae</taxon>
        <taxon>Allacma</taxon>
    </lineage>
</organism>